<sequence>MTTDTTGPLSRARVATRLPARDLDRARRFHAEKLGLGPARRLTAQTRGLARVGRRRCLSAP</sequence>
<gene>
    <name evidence="1" type="ORF">GCM10014715_29900</name>
</gene>
<organism evidence="1 2">
    <name type="scientific">Streptomyces spiralis</name>
    <dbReference type="NCBI Taxonomy" id="66376"/>
    <lineage>
        <taxon>Bacteria</taxon>
        <taxon>Bacillati</taxon>
        <taxon>Actinomycetota</taxon>
        <taxon>Actinomycetes</taxon>
        <taxon>Kitasatosporales</taxon>
        <taxon>Streptomycetaceae</taxon>
        <taxon>Streptomyces</taxon>
    </lineage>
</organism>
<name>A0A918ZXA1_9ACTN</name>
<protein>
    <recommendedName>
        <fullName evidence="3">Glyoxalase</fullName>
    </recommendedName>
</protein>
<keyword evidence="2" id="KW-1185">Reference proteome</keyword>
<dbReference type="AlphaFoldDB" id="A0A918ZXA1"/>
<reference evidence="1" key="2">
    <citation type="submission" date="2020-09" db="EMBL/GenBank/DDBJ databases">
        <authorList>
            <person name="Sun Q."/>
            <person name="Ohkuma M."/>
        </authorList>
    </citation>
    <scope>NUCLEOTIDE SEQUENCE</scope>
    <source>
        <strain evidence="1">JCM 3302</strain>
    </source>
</reference>
<evidence type="ECO:0000313" key="1">
    <source>
        <dbReference type="EMBL" id="GHE73629.1"/>
    </source>
</evidence>
<evidence type="ECO:0008006" key="3">
    <source>
        <dbReference type="Google" id="ProtNLM"/>
    </source>
</evidence>
<evidence type="ECO:0000313" key="2">
    <source>
        <dbReference type="Proteomes" id="UP000641386"/>
    </source>
</evidence>
<accession>A0A918ZXA1</accession>
<reference evidence="1" key="1">
    <citation type="journal article" date="2014" name="Int. J. Syst. Evol. Microbiol.">
        <title>Complete genome sequence of Corynebacterium casei LMG S-19264T (=DSM 44701T), isolated from a smear-ripened cheese.</title>
        <authorList>
            <consortium name="US DOE Joint Genome Institute (JGI-PGF)"/>
            <person name="Walter F."/>
            <person name="Albersmeier A."/>
            <person name="Kalinowski J."/>
            <person name="Ruckert C."/>
        </authorList>
    </citation>
    <scope>NUCLEOTIDE SEQUENCE</scope>
    <source>
        <strain evidence="1">JCM 3302</strain>
    </source>
</reference>
<comment type="caution">
    <text evidence="1">The sequence shown here is derived from an EMBL/GenBank/DDBJ whole genome shotgun (WGS) entry which is preliminary data.</text>
</comment>
<dbReference type="Proteomes" id="UP000641386">
    <property type="component" value="Unassembled WGS sequence"/>
</dbReference>
<proteinExistence type="predicted"/>
<dbReference type="EMBL" id="BNBC01000012">
    <property type="protein sequence ID" value="GHE73629.1"/>
    <property type="molecule type" value="Genomic_DNA"/>
</dbReference>